<dbReference type="EMBL" id="PFRH01000051">
    <property type="protein sequence ID" value="PJC52716.1"/>
    <property type="molecule type" value="Genomic_DNA"/>
</dbReference>
<sequence>MWHYFAQRRPMDGQDSTGERQLMMDIRINGKRLCVKCRKLRGDLNMFGVCQPCQPHGLSCGCVGCQLARAREHRLDDKEETIGQDRRFLVG</sequence>
<gene>
    <name evidence="1" type="ORF">CO030_01430</name>
</gene>
<evidence type="ECO:0000313" key="2">
    <source>
        <dbReference type="Proteomes" id="UP000231456"/>
    </source>
</evidence>
<organism evidence="1 2">
    <name type="scientific">Candidatus Magasanikbacteria bacterium CG_4_9_14_0_2_um_filter_42_11</name>
    <dbReference type="NCBI Taxonomy" id="1974643"/>
    <lineage>
        <taxon>Bacteria</taxon>
        <taxon>Candidatus Magasanikiibacteriota</taxon>
    </lineage>
</organism>
<evidence type="ECO:0000313" key="1">
    <source>
        <dbReference type="EMBL" id="PJC52716.1"/>
    </source>
</evidence>
<reference evidence="2" key="1">
    <citation type="submission" date="2017-09" db="EMBL/GenBank/DDBJ databases">
        <title>Depth-based differentiation of microbial function through sediment-hosted aquifers and enrichment of novel symbionts in the deep terrestrial subsurface.</title>
        <authorList>
            <person name="Probst A.J."/>
            <person name="Ladd B."/>
            <person name="Jarett J.K."/>
            <person name="Geller-Mcgrath D.E."/>
            <person name="Sieber C.M.K."/>
            <person name="Emerson J.B."/>
            <person name="Anantharaman K."/>
            <person name="Thomas B.C."/>
            <person name="Malmstrom R."/>
            <person name="Stieglmeier M."/>
            <person name="Klingl A."/>
            <person name="Woyke T."/>
            <person name="Ryan C.M."/>
            <person name="Banfield J.F."/>
        </authorList>
    </citation>
    <scope>NUCLEOTIDE SEQUENCE [LARGE SCALE GENOMIC DNA]</scope>
</reference>
<accession>A0A2M8FAH3</accession>
<protein>
    <submittedName>
        <fullName evidence="1">Uncharacterized protein</fullName>
    </submittedName>
</protein>
<proteinExistence type="predicted"/>
<comment type="caution">
    <text evidence="1">The sequence shown here is derived from an EMBL/GenBank/DDBJ whole genome shotgun (WGS) entry which is preliminary data.</text>
</comment>
<name>A0A2M8FAH3_9BACT</name>
<dbReference type="AlphaFoldDB" id="A0A2M8FAH3"/>
<dbReference type="Proteomes" id="UP000231456">
    <property type="component" value="Unassembled WGS sequence"/>
</dbReference>